<evidence type="ECO:0000256" key="4">
    <source>
        <dbReference type="ARBA" id="ARBA00022692"/>
    </source>
</evidence>
<dbReference type="GO" id="GO:0005506">
    <property type="term" value="F:iron ion binding"/>
    <property type="evidence" value="ECO:0007669"/>
    <property type="project" value="InterPro"/>
</dbReference>
<dbReference type="PANTHER" id="PTHR47950">
    <property type="entry name" value="CYTOCHROME P450, FAMILY 76, SUBFAMILY C, POLYPEPTIDE 5-RELATED"/>
    <property type="match status" value="1"/>
</dbReference>
<keyword evidence="6" id="KW-1133">Transmembrane helix</keyword>
<keyword evidence="7 12" id="KW-0560">Oxidoreductase</keyword>
<dbReference type="Pfam" id="PF00067">
    <property type="entry name" value="p450"/>
    <property type="match status" value="2"/>
</dbReference>
<keyword evidence="15" id="KW-1185">Reference proteome</keyword>
<dbReference type="InterPro" id="IPR017972">
    <property type="entry name" value="Cyt_P450_CS"/>
</dbReference>
<dbReference type="GO" id="GO:0016020">
    <property type="term" value="C:membrane"/>
    <property type="evidence" value="ECO:0007669"/>
    <property type="project" value="UniProtKB-SubCell"/>
</dbReference>
<sequence>MDFLTLVLLILLSVISTCVLVLGRNSWYKRSSAKLPPGPFSIPIIGNLLQLGKNPHHSLTKLSKVCGPIMHLKLGSIHTIVVSSPEMAQEILQKNDQVCSGRAVPSVAQAMNHHKASILWLPVGTKWRKLRKICKEQMSTIHHLDAKNCLGKLQDYLQECSNRGRAVDICEIGFKTSLNLLSSTFFSVDLAHLNSSSTQEMMEKVQVLIKNLGTPNLADYIPLVKLIDPQGLKHKTEVSLRRLLEILDGTLNPRFQSRGISTGSPRKKDLLEALLDFNQEDDSDFSLDDIKHLLIHALAVPDSNHGGFTDSSHGGFTDSSHGGVTGGVHGGLGAADTITDSVQWTMAELLRNPEKMSKVKDELSSIIAENKQVEESDISRLSYLNAVIKETFRCHPAVPFLIPHKAETDITINGYIIPKNAQILVNVWAIGRDSRIWSNPDSFEPERFLDGKIDYKGHDFELITFGSGRRICPGMLLAHLMVHLMVATLIHNFNWKLEPGIEPEQLDMNEMYGISLHKAVPLKAFPVKH</sequence>
<gene>
    <name evidence="14" type="ORF">BUALT_Bualt08G0039200</name>
</gene>
<name>A0AAV6XEE9_9LAMI</name>
<dbReference type="PRINTS" id="PR00463">
    <property type="entry name" value="EP450I"/>
</dbReference>
<keyword evidence="3 11" id="KW-0349">Heme</keyword>
<dbReference type="FunFam" id="1.10.630.10:FF:000138">
    <property type="entry name" value="Os10g0167200 protein"/>
    <property type="match status" value="1"/>
</dbReference>
<keyword evidence="5 11" id="KW-0479">Metal-binding</keyword>
<evidence type="ECO:0000256" key="5">
    <source>
        <dbReference type="ARBA" id="ARBA00022723"/>
    </source>
</evidence>
<organism evidence="14 15">
    <name type="scientific">Buddleja alternifolia</name>
    <dbReference type="NCBI Taxonomy" id="168488"/>
    <lineage>
        <taxon>Eukaryota</taxon>
        <taxon>Viridiplantae</taxon>
        <taxon>Streptophyta</taxon>
        <taxon>Embryophyta</taxon>
        <taxon>Tracheophyta</taxon>
        <taxon>Spermatophyta</taxon>
        <taxon>Magnoliopsida</taxon>
        <taxon>eudicotyledons</taxon>
        <taxon>Gunneridae</taxon>
        <taxon>Pentapetalae</taxon>
        <taxon>asterids</taxon>
        <taxon>lamiids</taxon>
        <taxon>Lamiales</taxon>
        <taxon>Scrophulariaceae</taxon>
        <taxon>Buddlejeae</taxon>
        <taxon>Buddleja</taxon>
    </lineage>
</organism>
<feature type="signal peptide" evidence="13">
    <location>
        <begin position="1"/>
        <end position="23"/>
    </location>
</feature>
<dbReference type="SUPFAM" id="SSF48264">
    <property type="entry name" value="Cytochrome P450"/>
    <property type="match status" value="1"/>
</dbReference>
<comment type="caution">
    <text evidence="14">The sequence shown here is derived from an EMBL/GenBank/DDBJ whole genome shotgun (WGS) entry which is preliminary data.</text>
</comment>
<dbReference type="PRINTS" id="PR00385">
    <property type="entry name" value="P450"/>
</dbReference>
<evidence type="ECO:0000256" key="9">
    <source>
        <dbReference type="ARBA" id="ARBA00023033"/>
    </source>
</evidence>
<keyword evidence="4" id="KW-0812">Transmembrane</keyword>
<keyword evidence="8 11" id="KW-0408">Iron</keyword>
<evidence type="ECO:0000256" key="12">
    <source>
        <dbReference type="RuleBase" id="RU000461"/>
    </source>
</evidence>
<keyword evidence="13" id="KW-0732">Signal</keyword>
<evidence type="ECO:0000256" key="3">
    <source>
        <dbReference type="ARBA" id="ARBA00022617"/>
    </source>
</evidence>
<feature type="binding site" description="axial binding residue" evidence="11">
    <location>
        <position position="472"/>
    </location>
    <ligand>
        <name>heme</name>
        <dbReference type="ChEBI" id="CHEBI:30413"/>
    </ligand>
    <ligandPart>
        <name>Fe</name>
        <dbReference type="ChEBI" id="CHEBI:18248"/>
    </ligandPart>
</feature>
<evidence type="ECO:0000256" key="2">
    <source>
        <dbReference type="ARBA" id="ARBA00010617"/>
    </source>
</evidence>
<reference evidence="14" key="1">
    <citation type="submission" date="2019-10" db="EMBL/GenBank/DDBJ databases">
        <authorList>
            <person name="Zhang R."/>
            <person name="Pan Y."/>
            <person name="Wang J."/>
            <person name="Ma R."/>
            <person name="Yu S."/>
        </authorList>
    </citation>
    <scope>NUCLEOTIDE SEQUENCE</scope>
    <source>
        <strain evidence="14">LA-IB0</strain>
        <tissue evidence="14">Leaf</tissue>
    </source>
</reference>
<evidence type="ECO:0000256" key="10">
    <source>
        <dbReference type="ARBA" id="ARBA00023136"/>
    </source>
</evidence>
<evidence type="ECO:0000256" key="1">
    <source>
        <dbReference type="ARBA" id="ARBA00004167"/>
    </source>
</evidence>
<dbReference type="GO" id="GO:0020037">
    <property type="term" value="F:heme binding"/>
    <property type="evidence" value="ECO:0007669"/>
    <property type="project" value="InterPro"/>
</dbReference>
<dbReference type="EMBL" id="WHWC01000008">
    <property type="protein sequence ID" value="KAG8377498.1"/>
    <property type="molecule type" value="Genomic_DNA"/>
</dbReference>
<dbReference type="GO" id="GO:0004497">
    <property type="term" value="F:monooxygenase activity"/>
    <property type="evidence" value="ECO:0007669"/>
    <property type="project" value="UniProtKB-KW"/>
</dbReference>
<accession>A0AAV6XEE9</accession>
<dbReference type="InterPro" id="IPR001128">
    <property type="entry name" value="Cyt_P450"/>
</dbReference>
<evidence type="ECO:0000256" key="8">
    <source>
        <dbReference type="ARBA" id="ARBA00023004"/>
    </source>
</evidence>
<feature type="chain" id="PRO_5043775873" description="Cytochrome P450" evidence="13">
    <location>
        <begin position="24"/>
        <end position="529"/>
    </location>
</feature>
<evidence type="ECO:0000256" key="6">
    <source>
        <dbReference type="ARBA" id="ARBA00022989"/>
    </source>
</evidence>
<evidence type="ECO:0000313" key="14">
    <source>
        <dbReference type="EMBL" id="KAG8377498.1"/>
    </source>
</evidence>
<evidence type="ECO:0000256" key="13">
    <source>
        <dbReference type="SAM" id="SignalP"/>
    </source>
</evidence>
<protein>
    <recommendedName>
        <fullName evidence="16">Cytochrome P450</fullName>
    </recommendedName>
</protein>
<evidence type="ECO:0000256" key="11">
    <source>
        <dbReference type="PIRSR" id="PIRSR602401-1"/>
    </source>
</evidence>
<comment type="subcellular location">
    <subcellularLocation>
        <location evidence="1">Membrane</location>
        <topology evidence="1">Single-pass membrane protein</topology>
    </subcellularLocation>
</comment>
<comment type="cofactor">
    <cofactor evidence="11">
        <name>heme</name>
        <dbReference type="ChEBI" id="CHEBI:30413"/>
    </cofactor>
</comment>
<evidence type="ECO:0000256" key="7">
    <source>
        <dbReference type="ARBA" id="ARBA00023002"/>
    </source>
</evidence>
<evidence type="ECO:0008006" key="16">
    <source>
        <dbReference type="Google" id="ProtNLM"/>
    </source>
</evidence>
<dbReference type="Proteomes" id="UP000826271">
    <property type="component" value="Unassembled WGS sequence"/>
</dbReference>
<dbReference type="GO" id="GO:0016705">
    <property type="term" value="F:oxidoreductase activity, acting on paired donors, with incorporation or reduction of molecular oxygen"/>
    <property type="evidence" value="ECO:0007669"/>
    <property type="project" value="InterPro"/>
</dbReference>
<dbReference type="Gene3D" id="1.10.630.10">
    <property type="entry name" value="Cytochrome P450"/>
    <property type="match status" value="1"/>
</dbReference>
<dbReference type="CDD" id="cd11073">
    <property type="entry name" value="CYP76-like"/>
    <property type="match status" value="1"/>
</dbReference>
<dbReference type="PANTHER" id="PTHR47950:SF4">
    <property type="entry name" value="GERANIOL 8-HYDROXYLASE-LIKE"/>
    <property type="match status" value="1"/>
</dbReference>
<dbReference type="InterPro" id="IPR002401">
    <property type="entry name" value="Cyt_P450_E_grp-I"/>
</dbReference>
<dbReference type="InterPro" id="IPR036396">
    <property type="entry name" value="Cyt_P450_sf"/>
</dbReference>
<dbReference type="PROSITE" id="PS00086">
    <property type="entry name" value="CYTOCHROME_P450"/>
    <property type="match status" value="1"/>
</dbReference>
<proteinExistence type="inferred from homology"/>
<keyword evidence="9 12" id="KW-0503">Monooxygenase</keyword>
<keyword evidence="10" id="KW-0472">Membrane</keyword>
<comment type="similarity">
    <text evidence="2 12">Belongs to the cytochrome P450 family.</text>
</comment>
<evidence type="ECO:0000313" key="15">
    <source>
        <dbReference type="Proteomes" id="UP000826271"/>
    </source>
</evidence>
<dbReference type="AlphaFoldDB" id="A0AAV6XEE9"/>